<name>A0A1V6SZ67_9EURO</name>
<dbReference type="PANTHER" id="PTHR39460:SF1">
    <property type="entry name" value="C6 TRANSCRIPTION FACTOR"/>
    <property type="match status" value="1"/>
</dbReference>
<evidence type="ECO:0000256" key="1">
    <source>
        <dbReference type="SAM" id="Phobius"/>
    </source>
</evidence>
<keyword evidence="1" id="KW-0472">Membrane</keyword>
<dbReference type="Pfam" id="PF24855">
    <property type="entry name" value="DUF7729"/>
    <property type="match status" value="1"/>
</dbReference>
<feature type="domain" description="DUF7729" evidence="2">
    <location>
        <begin position="147"/>
        <end position="351"/>
    </location>
</feature>
<dbReference type="Proteomes" id="UP000191285">
    <property type="component" value="Unassembled WGS sequence"/>
</dbReference>
<sequence length="391" mass="42459">MEAIPRLVSDNRYPKASLSFACSHSMTASFSERRWSRLTQSRQGQIGRPFYTGLIILILIIGLLPAAVQAHDQAQSTIKSDISVDILRSASVSSGEIFIDDLRKDEQTNGIESNDAANRFNIENTDGSSSLLRRKIATADSDSSSSMPTPFDTISYNFANQTCTTFFTDFLSNSTITDCHAISLLLENSNSFFHTLSSAVATSRVLDVTCSQSVSKCSSIMTALASDMIKNENCGQDYMSGNSVVQSTYQDLMAYEPIYRASCLTNPDTKDYCFVDAVQNTSAPNDYSVYFIPVGTILTKSGVLTCNECLQASMDIFAHWATINNQALDTTYLPSAKVVNKYCGANFASTNVTVGSNQVTADAGLAVRLPGVRFIVSILGFYLGVGYLGLL</sequence>
<evidence type="ECO:0000313" key="4">
    <source>
        <dbReference type="Proteomes" id="UP000191285"/>
    </source>
</evidence>
<dbReference type="OrthoDB" id="2564812at2759"/>
<keyword evidence="1" id="KW-0812">Transmembrane</keyword>
<dbReference type="PANTHER" id="PTHR39460">
    <property type="entry name" value="EXPRESSED PROTEIN"/>
    <property type="match status" value="1"/>
</dbReference>
<comment type="caution">
    <text evidence="3">The sequence shown here is derived from an EMBL/GenBank/DDBJ whole genome shotgun (WGS) entry which is preliminary data.</text>
</comment>
<reference evidence="4" key="1">
    <citation type="journal article" date="2017" name="Nat. Microbiol.">
        <title>Global analysis of biosynthetic gene clusters reveals vast potential of secondary metabolite production in Penicillium species.</title>
        <authorList>
            <person name="Nielsen J.C."/>
            <person name="Grijseels S."/>
            <person name="Prigent S."/>
            <person name="Ji B."/>
            <person name="Dainat J."/>
            <person name="Nielsen K.F."/>
            <person name="Frisvad J.C."/>
            <person name="Workman M."/>
            <person name="Nielsen J."/>
        </authorList>
    </citation>
    <scope>NUCLEOTIDE SEQUENCE [LARGE SCALE GENOMIC DNA]</scope>
    <source>
        <strain evidence="4">IBT 24891</strain>
    </source>
</reference>
<gene>
    <name evidence="3" type="ORF">PENSTE_c016G02370</name>
</gene>
<organism evidence="3 4">
    <name type="scientific">Penicillium steckii</name>
    <dbReference type="NCBI Taxonomy" id="303698"/>
    <lineage>
        <taxon>Eukaryota</taxon>
        <taxon>Fungi</taxon>
        <taxon>Dikarya</taxon>
        <taxon>Ascomycota</taxon>
        <taxon>Pezizomycotina</taxon>
        <taxon>Eurotiomycetes</taxon>
        <taxon>Eurotiomycetidae</taxon>
        <taxon>Eurotiales</taxon>
        <taxon>Aspergillaceae</taxon>
        <taxon>Penicillium</taxon>
    </lineage>
</organism>
<proteinExistence type="predicted"/>
<dbReference type="EMBL" id="MLKD01000016">
    <property type="protein sequence ID" value="OQE18999.1"/>
    <property type="molecule type" value="Genomic_DNA"/>
</dbReference>
<evidence type="ECO:0000313" key="3">
    <source>
        <dbReference type="EMBL" id="OQE18999.1"/>
    </source>
</evidence>
<feature type="transmembrane region" description="Helical" evidence="1">
    <location>
        <begin position="50"/>
        <end position="68"/>
    </location>
</feature>
<keyword evidence="1" id="KW-1133">Transmembrane helix</keyword>
<protein>
    <recommendedName>
        <fullName evidence="2">DUF7729 domain-containing protein</fullName>
    </recommendedName>
</protein>
<accession>A0A1V6SZ67</accession>
<keyword evidence="4" id="KW-1185">Reference proteome</keyword>
<evidence type="ECO:0000259" key="2">
    <source>
        <dbReference type="Pfam" id="PF24855"/>
    </source>
</evidence>
<dbReference type="AlphaFoldDB" id="A0A1V6SZ67"/>
<feature type="transmembrane region" description="Helical" evidence="1">
    <location>
        <begin position="371"/>
        <end position="390"/>
    </location>
</feature>
<dbReference type="InterPro" id="IPR056146">
    <property type="entry name" value="DUF7729"/>
</dbReference>